<feature type="region of interest" description="Disordered" evidence="1">
    <location>
        <begin position="1"/>
        <end position="23"/>
    </location>
</feature>
<proteinExistence type="predicted"/>
<gene>
    <name evidence="2" type="ORF">KAM348_29300</name>
    <name evidence="3" type="ORF">KAM351_44770</name>
</gene>
<comment type="caution">
    <text evidence="3">The sequence shown here is derived from an EMBL/GenBank/DDBJ whole genome shotgun (WGS) entry which is preliminary data.</text>
</comment>
<name>A0AA37D2U1_AERCA</name>
<sequence>MTYERCDSCRGDSTAGPDGEHRPISRICHVSFDTAHATAADPNLTLSVSQEPTLLRMKRTYRLQRVFGYLRS</sequence>
<protein>
    <submittedName>
        <fullName evidence="3">Uncharacterized protein</fullName>
    </submittedName>
</protein>
<reference evidence="3" key="1">
    <citation type="submission" date="2021-07" db="EMBL/GenBank/DDBJ databases">
        <title>Draft genome sequence of carbapenem-resistant Aeromonas spp. in Japan.</title>
        <authorList>
            <person name="Maehana S."/>
            <person name="Suzuki M."/>
            <person name="Kitasato H."/>
        </authorList>
    </citation>
    <scope>NUCLEOTIDE SEQUENCE</scope>
    <source>
        <strain evidence="2">KAM348</strain>
        <strain evidence="3">KAM351</strain>
    </source>
</reference>
<dbReference type="EMBL" id="BPNN01000139">
    <property type="protein sequence ID" value="GJA65866.1"/>
    <property type="molecule type" value="Genomic_DNA"/>
</dbReference>
<evidence type="ECO:0000313" key="2">
    <source>
        <dbReference type="EMBL" id="GJA55507.1"/>
    </source>
</evidence>
<dbReference type="AlphaFoldDB" id="A0AA37D2U1"/>
<accession>A0AA37D2U1</accession>
<evidence type="ECO:0000256" key="1">
    <source>
        <dbReference type="SAM" id="MobiDB-lite"/>
    </source>
</evidence>
<evidence type="ECO:0000313" key="4">
    <source>
        <dbReference type="Proteomes" id="UP000886934"/>
    </source>
</evidence>
<evidence type="ECO:0000313" key="3">
    <source>
        <dbReference type="EMBL" id="GJA65866.1"/>
    </source>
</evidence>
<feature type="compositionally biased region" description="Basic and acidic residues" evidence="1">
    <location>
        <begin position="1"/>
        <end position="10"/>
    </location>
</feature>
<dbReference type="EMBL" id="BPNL01000035">
    <property type="protein sequence ID" value="GJA55507.1"/>
    <property type="molecule type" value="Genomic_DNA"/>
</dbReference>
<dbReference type="Proteomes" id="UP000886934">
    <property type="component" value="Unassembled WGS sequence"/>
</dbReference>
<dbReference type="Proteomes" id="UP000887009">
    <property type="component" value="Unassembled WGS sequence"/>
</dbReference>
<organism evidence="3 4">
    <name type="scientific">Aeromonas caviae</name>
    <name type="common">Aeromonas punctata</name>
    <dbReference type="NCBI Taxonomy" id="648"/>
    <lineage>
        <taxon>Bacteria</taxon>
        <taxon>Pseudomonadati</taxon>
        <taxon>Pseudomonadota</taxon>
        <taxon>Gammaproteobacteria</taxon>
        <taxon>Aeromonadales</taxon>
        <taxon>Aeromonadaceae</taxon>
        <taxon>Aeromonas</taxon>
    </lineage>
</organism>